<keyword evidence="2 7" id="KW-0349">Heme</keyword>
<sequence length="451" mass="49794">MDATSEIGIAPGGLPFLGHALQMLRRPLDFVASLRGQGDVVKIRVGAEWAYLVRHPDLVRQVLTDIFTFDKGGALFDKAKQIVGNGLSTCPASDHLRQRRLLQPAFSRERLENYAATMSEVTREMVDAWQPGDIVDVHKAMGKLALSIATQTLVSTSAVSASQETLKDSIQVLLDGIYWRMIAPFELLQKIPTRHNREFALAQQRMGAVVDQMAEEYRKSGVDRGDLLSALLAARDTDGTTGMTNAEIRDQVLTLFLAGVESNGAAMAWAFYLLGRHPEVERQLHAEVDEVLGGRVPSFADIPKLAVTHRIVQETLRLYPPIWMVSRRTTAAVKLGSCAIPAGAGILFSAYAMHHDPDLFDEPERFDPDRWLPERARSLPREAMLPFSSGKRKCIGEAFSVIEATIAVATVARRFRLRSVRAGTIKGIPRVTLIPGPLPMRVEGRKPKTMA</sequence>
<keyword evidence="10" id="KW-1185">Reference proteome</keyword>
<dbReference type="AlphaFoldDB" id="A0A0K1EAE9"/>
<dbReference type="InterPro" id="IPR001128">
    <property type="entry name" value="Cyt_P450"/>
</dbReference>
<keyword evidence="5 7" id="KW-0408">Iron</keyword>
<dbReference type="Proteomes" id="UP000067626">
    <property type="component" value="Chromosome"/>
</dbReference>
<evidence type="ECO:0000313" key="9">
    <source>
        <dbReference type="EMBL" id="AKT37553.1"/>
    </source>
</evidence>
<keyword evidence="6 8" id="KW-0503">Monooxygenase</keyword>
<evidence type="ECO:0000256" key="7">
    <source>
        <dbReference type="PIRSR" id="PIRSR602401-1"/>
    </source>
</evidence>
<dbReference type="PATRIC" id="fig|52.7.peg.1814"/>
<dbReference type="PRINTS" id="PR00463">
    <property type="entry name" value="EP450I"/>
</dbReference>
<gene>
    <name evidence="9" type="ORF">CMC5_016940</name>
</gene>
<evidence type="ECO:0000256" key="2">
    <source>
        <dbReference type="ARBA" id="ARBA00022617"/>
    </source>
</evidence>
<dbReference type="Gene3D" id="1.10.630.10">
    <property type="entry name" value="Cytochrome P450"/>
    <property type="match status" value="1"/>
</dbReference>
<evidence type="ECO:0000256" key="5">
    <source>
        <dbReference type="ARBA" id="ARBA00023004"/>
    </source>
</evidence>
<dbReference type="PROSITE" id="PS00086">
    <property type="entry name" value="CYTOCHROME_P450"/>
    <property type="match status" value="1"/>
</dbReference>
<name>A0A0K1EAE9_CHOCO</name>
<proteinExistence type="inferred from homology"/>
<organism evidence="9 10">
    <name type="scientific">Chondromyces crocatus</name>
    <dbReference type="NCBI Taxonomy" id="52"/>
    <lineage>
        <taxon>Bacteria</taxon>
        <taxon>Pseudomonadati</taxon>
        <taxon>Myxococcota</taxon>
        <taxon>Polyangia</taxon>
        <taxon>Polyangiales</taxon>
        <taxon>Polyangiaceae</taxon>
        <taxon>Chondromyces</taxon>
    </lineage>
</organism>
<evidence type="ECO:0000256" key="1">
    <source>
        <dbReference type="ARBA" id="ARBA00010617"/>
    </source>
</evidence>
<dbReference type="SUPFAM" id="SSF48264">
    <property type="entry name" value="Cytochrome P450"/>
    <property type="match status" value="1"/>
</dbReference>
<evidence type="ECO:0000313" key="10">
    <source>
        <dbReference type="Proteomes" id="UP000067626"/>
    </source>
</evidence>
<keyword evidence="4 8" id="KW-0560">Oxidoreductase</keyword>
<comment type="similarity">
    <text evidence="1 8">Belongs to the cytochrome P450 family.</text>
</comment>
<dbReference type="KEGG" id="ccro:CMC5_016940"/>
<dbReference type="GO" id="GO:0004497">
    <property type="term" value="F:monooxygenase activity"/>
    <property type="evidence" value="ECO:0007669"/>
    <property type="project" value="UniProtKB-KW"/>
</dbReference>
<dbReference type="EMBL" id="CP012159">
    <property type="protein sequence ID" value="AKT37553.1"/>
    <property type="molecule type" value="Genomic_DNA"/>
</dbReference>
<dbReference type="GO" id="GO:0005506">
    <property type="term" value="F:iron ion binding"/>
    <property type="evidence" value="ECO:0007669"/>
    <property type="project" value="InterPro"/>
</dbReference>
<evidence type="ECO:0000256" key="4">
    <source>
        <dbReference type="ARBA" id="ARBA00023002"/>
    </source>
</evidence>
<evidence type="ECO:0000256" key="3">
    <source>
        <dbReference type="ARBA" id="ARBA00022723"/>
    </source>
</evidence>
<dbReference type="InterPro" id="IPR036396">
    <property type="entry name" value="Cyt_P450_sf"/>
</dbReference>
<dbReference type="InterPro" id="IPR002401">
    <property type="entry name" value="Cyt_P450_E_grp-I"/>
</dbReference>
<evidence type="ECO:0000256" key="6">
    <source>
        <dbReference type="ARBA" id="ARBA00023033"/>
    </source>
</evidence>
<dbReference type="PANTHER" id="PTHR24291:SF50">
    <property type="entry name" value="BIFUNCTIONAL ALBAFLAVENONE MONOOXYGENASE_TERPENE SYNTHASE"/>
    <property type="match status" value="1"/>
</dbReference>
<comment type="cofactor">
    <cofactor evidence="7">
        <name>heme</name>
        <dbReference type="ChEBI" id="CHEBI:30413"/>
    </cofactor>
</comment>
<accession>A0A0K1EAE9</accession>
<keyword evidence="3 7" id="KW-0479">Metal-binding</keyword>
<dbReference type="STRING" id="52.CMC5_016940"/>
<dbReference type="InterPro" id="IPR017972">
    <property type="entry name" value="Cyt_P450_CS"/>
</dbReference>
<dbReference type="GO" id="GO:0016705">
    <property type="term" value="F:oxidoreductase activity, acting on paired donors, with incorporation or reduction of molecular oxygen"/>
    <property type="evidence" value="ECO:0007669"/>
    <property type="project" value="InterPro"/>
</dbReference>
<dbReference type="RefSeq" id="WP_050429903.1">
    <property type="nucleotide sequence ID" value="NZ_CP012159.1"/>
</dbReference>
<dbReference type="InterPro" id="IPR050196">
    <property type="entry name" value="Cytochrome_P450_Monoox"/>
</dbReference>
<evidence type="ECO:0000256" key="8">
    <source>
        <dbReference type="RuleBase" id="RU000461"/>
    </source>
</evidence>
<dbReference type="PRINTS" id="PR00385">
    <property type="entry name" value="P450"/>
</dbReference>
<dbReference type="CDD" id="cd11049">
    <property type="entry name" value="CYP170A1-like"/>
    <property type="match status" value="1"/>
</dbReference>
<dbReference type="OrthoDB" id="9764248at2"/>
<dbReference type="Pfam" id="PF00067">
    <property type="entry name" value="p450"/>
    <property type="match status" value="1"/>
</dbReference>
<dbReference type="PANTHER" id="PTHR24291">
    <property type="entry name" value="CYTOCHROME P450 FAMILY 4"/>
    <property type="match status" value="1"/>
</dbReference>
<dbReference type="GO" id="GO:0020037">
    <property type="term" value="F:heme binding"/>
    <property type="evidence" value="ECO:0007669"/>
    <property type="project" value="InterPro"/>
</dbReference>
<feature type="binding site" description="axial binding residue" evidence="7">
    <location>
        <position position="394"/>
    </location>
    <ligand>
        <name>heme</name>
        <dbReference type="ChEBI" id="CHEBI:30413"/>
    </ligand>
    <ligandPart>
        <name>Fe</name>
        <dbReference type="ChEBI" id="CHEBI:18248"/>
    </ligandPart>
</feature>
<reference evidence="9 10" key="1">
    <citation type="submission" date="2015-07" db="EMBL/GenBank/DDBJ databases">
        <title>Genome analysis of myxobacterium Chondromyces crocatus Cm c5 reveals a high potential for natural compound synthesis and the genetic basis for the loss of fruiting body formation.</title>
        <authorList>
            <person name="Zaburannyi N."/>
            <person name="Bunk B."/>
            <person name="Maier J."/>
            <person name="Overmann J."/>
            <person name="Mueller R."/>
        </authorList>
    </citation>
    <scope>NUCLEOTIDE SEQUENCE [LARGE SCALE GENOMIC DNA]</scope>
    <source>
        <strain evidence="9 10">Cm c5</strain>
    </source>
</reference>
<protein>
    <submittedName>
        <fullName evidence="9">Cytochrome P450</fullName>
    </submittedName>
</protein>